<dbReference type="OrthoDB" id="7949562at2"/>
<sequence length="123" mass="12791">MSPLRAERGDGLPQRIGVKIVDGGPALVGGPGVAVLRLSAPHAHEGGAACPACEAALDLRSRLWSLVEEARMGLRPGFSTVLVDASLLPDSAGLADMLVPGRVPARSLSHHMVARRFVLLDEG</sequence>
<dbReference type="STRING" id="665118.SAMN02983003_0864"/>
<dbReference type="Proteomes" id="UP000183447">
    <property type="component" value="Unassembled WGS sequence"/>
</dbReference>
<dbReference type="EMBL" id="FPKU01000001">
    <property type="protein sequence ID" value="SFZ82072.1"/>
    <property type="molecule type" value="Genomic_DNA"/>
</dbReference>
<dbReference type="RefSeq" id="WP_072339323.1">
    <property type="nucleotide sequence ID" value="NZ_FPKU01000001.1"/>
</dbReference>
<dbReference type="AlphaFoldDB" id="A0A1K2HVY9"/>
<evidence type="ECO:0000313" key="2">
    <source>
        <dbReference type="Proteomes" id="UP000183447"/>
    </source>
</evidence>
<gene>
    <name evidence="1" type="ORF">SAMN02983003_0864</name>
</gene>
<reference evidence="1 2" key="1">
    <citation type="submission" date="2016-11" db="EMBL/GenBank/DDBJ databases">
        <authorList>
            <person name="Jaros S."/>
            <person name="Januszkiewicz K."/>
            <person name="Wedrychowicz H."/>
        </authorList>
    </citation>
    <scope>NUCLEOTIDE SEQUENCE [LARGE SCALE GENOMIC DNA]</scope>
    <source>
        <strain evidence="1 2">ATCC 23634</strain>
    </source>
</reference>
<keyword evidence="2" id="KW-1185">Reference proteome</keyword>
<evidence type="ECO:0000313" key="1">
    <source>
        <dbReference type="EMBL" id="SFZ82072.1"/>
    </source>
</evidence>
<protein>
    <submittedName>
        <fullName evidence="1">Uncharacterized protein</fullName>
    </submittedName>
</protein>
<name>A0A1K2HVY9_9HYPH</name>
<accession>A0A1K2HVY9</accession>
<proteinExistence type="predicted"/>
<organism evidence="1 2">
    <name type="scientific">Devosia enhydra</name>
    <dbReference type="NCBI Taxonomy" id="665118"/>
    <lineage>
        <taxon>Bacteria</taxon>
        <taxon>Pseudomonadati</taxon>
        <taxon>Pseudomonadota</taxon>
        <taxon>Alphaproteobacteria</taxon>
        <taxon>Hyphomicrobiales</taxon>
        <taxon>Devosiaceae</taxon>
        <taxon>Devosia</taxon>
    </lineage>
</organism>